<evidence type="ECO:0000256" key="1">
    <source>
        <dbReference type="SAM" id="Phobius"/>
    </source>
</evidence>
<feature type="transmembrane region" description="Helical" evidence="1">
    <location>
        <begin position="45"/>
        <end position="66"/>
    </location>
</feature>
<name>A0A8J3F6J4_9BURK</name>
<proteinExistence type="predicted"/>
<sequence>MGIGAWIAGEAFYTGYWNAAGVRPIVSMSLQQTAFAGFAAAYYNWAWLPVVLGIFSLYIAVLSFGFKNKSPLKILWIIKSKKWWDENVEIDKTLSKLFKSLLVAAILFFILILTPLTLWVIKAMEDGKNVFYKQACAVKAAKTLPSKIMLDDGTAIGGRILARSEHLIVFLTDTSIDVIAIDGEKSRLLDSTHVSLTKCL</sequence>
<keyword evidence="3" id="KW-1185">Reference proteome</keyword>
<reference evidence="2" key="1">
    <citation type="journal article" date="2014" name="Int. J. Syst. Evol. Microbiol.">
        <title>Complete genome sequence of Corynebacterium casei LMG S-19264T (=DSM 44701T), isolated from a smear-ripened cheese.</title>
        <authorList>
            <consortium name="US DOE Joint Genome Institute (JGI-PGF)"/>
            <person name="Walter F."/>
            <person name="Albersmeier A."/>
            <person name="Kalinowski J."/>
            <person name="Ruckert C."/>
        </authorList>
    </citation>
    <scope>NUCLEOTIDE SEQUENCE</scope>
    <source>
        <strain evidence="2">CCM 7664</strain>
    </source>
</reference>
<accession>A0A8J3F6J4</accession>
<dbReference type="AlphaFoldDB" id="A0A8J3F6J4"/>
<organism evidence="2 3">
    <name type="scientific">Oxalicibacterium solurbis</name>
    <dbReference type="NCBI Taxonomy" id="69280"/>
    <lineage>
        <taxon>Bacteria</taxon>
        <taxon>Pseudomonadati</taxon>
        <taxon>Pseudomonadota</taxon>
        <taxon>Betaproteobacteria</taxon>
        <taxon>Burkholderiales</taxon>
        <taxon>Oxalobacteraceae</taxon>
        <taxon>Oxalicibacterium</taxon>
    </lineage>
</organism>
<keyword evidence="1" id="KW-1133">Transmembrane helix</keyword>
<feature type="transmembrane region" description="Helical" evidence="1">
    <location>
        <begin position="101"/>
        <end position="121"/>
    </location>
</feature>
<gene>
    <name evidence="2" type="ORF">GCM10011430_23330</name>
</gene>
<dbReference type="EMBL" id="BMDP01000003">
    <property type="protein sequence ID" value="GGI55159.1"/>
    <property type="molecule type" value="Genomic_DNA"/>
</dbReference>
<comment type="caution">
    <text evidence="2">The sequence shown here is derived from an EMBL/GenBank/DDBJ whole genome shotgun (WGS) entry which is preliminary data.</text>
</comment>
<evidence type="ECO:0000313" key="2">
    <source>
        <dbReference type="EMBL" id="GGI55159.1"/>
    </source>
</evidence>
<keyword evidence="1" id="KW-0812">Transmembrane</keyword>
<keyword evidence="1" id="KW-0472">Membrane</keyword>
<evidence type="ECO:0000313" key="3">
    <source>
        <dbReference type="Proteomes" id="UP000627205"/>
    </source>
</evidence>
<reference evidence="2" key="2">
    <citation type="submission" date="2020-09" db="EMBL/GenBank/DDBJ databases">
        <authorList>
            <person name="Sun Q."/>
            <person name="Sedlacek I."/>
        </authorList>
    </citation>
    <scope>NUCLEOTIDE SEQUENCE</scope>
    <source>
        <strain evidence="2">CCM 7664</strain>
    </source>
</reference>
<protein>
    <submittedName>
        <fullName evidence="2">Uncharacterized protein</fullName>
    </submittedName>
</protein>
<dbReference type="Proteomes" id="UP000627205">
    <property type="component" value="Unassembled WGS sequence"/>
</dbReference>